<evidence type="ECO:0000313" key="3">
    <source>
        <dbReference type="Proteomes" id="UP001280121"/>
    </source>
</evidence>
<dbReference type="Pfam" id="PF10551">
    <property type="entry name" value="MULE"/>
    <property type="match status" value="1"/>
</dbReference>
<feature type="domain" description="MULE transposase" evidence="1">
    <location>
        <begin position="106"/>
        <end position="200"/>
    </location>
</feature>
<dbReference type="EMBL" id="JANJYI010000008">
    <property type="protein sequence ID" value="KAK2637785.1"/>
    <property type="molecule type" value="Genomic_DNA"/>
</dbReference>
<protein>
    <recommendedName>
        <fullName evidence="1">MULE transposase domain-containing protein</fullName>
    </recommendedName>
</protein>
<name>A0AAD9WPQ8_9ROSI</name>
<sequence>MAILIRDNPNVKAKVLQTQIKNTYGVEPSKRKIYRAKRKELKMLKFGHVDCYGQLRKYGNILLEMNLGSLAVVGIDTLSVTPKFQRFLLSFNAQITGFIRGCRPFIGLDGCHLKGPFGGVLLSVIPLDSYSGIFPIAVCVVENECRDSWSWFLGKLHEGLDVLDRTTTFMSDRQKGVLAAIKQQWPRADNRYCTRHFLANLTKECPRLKAGSYFWKSTYKVNRQDFMEAMRASKK</sequence>
<accession>A0AAD9WPQ8</accession>
<proteinExistence type="predicted"/>
<evidence type="ECO:0000313" key="2">
    <source>
        <dbReference type="EMBL" id="KAK2637785.1"/>
    </source>
</evidence>
<dbReference type="PANTHER" id="PTHR31973:SF187">
    <property type="entry name" value="MUTATOR TRANSPOSASE MUDRA PROTEIN"/>
    <property type="match status" value="1"/>
</dbReference>
<reference evidence="2" key="1">
    <citation type="journal article" date="2023" name="Plant J.">
        <title>Genome sequences and population genomics provide insights into the demographic history, inbreeding, and mutation load of two 'living fossil' tree species of Dipteronia.</title>
        <authorList>
            <person name="Feng Y."/>
            <person name="Comes H.P."/>
            <person name="Chen J."/>
            <person name="Zhu S."/>
            <person name="Lu R."/>
            <person name="Zhang X."/>
            <person name="Li P."/>
            <person name="Qiu J."/>
            <person name="Olsen K.M."/>
            <person name="Qiu Y."/>
        </authorList>
    </citation>
    <scope>NUCLEOTIDE SEQUENCE</scope>
    <source>
        <strain evidence="2">KIB01</strain>
    </source>
</reference>
<evidence type="ECO:0000259" key="1">
    <source>
        <dbReference type="Pfam" id="PF10551"/>
    </source>
</evidence>
<comment type="caution">
    <text evidence="2">The sequence shown here is derived from an EMBL/GenBank/DDBJ whole genome shotgun (WGS) entry which is preliminary data.</text>
</comment>
<dbReference type="PANTHER" id="PTHR31973">
    <property type="entry name" value="POLYPROTEIN, PUTATIVE-RELATED"/>
    <property type="match status" value="1"/>
</dbReference>
<organism evidence="2 3">
    <name type="scientific">Dipteronia dyeriana</name>
    <dbReference type="NCBI Taxonomy" id="168575"/>
    <lineage>
        <taxon>Eukaryota</taxon>
        <taxon>Viridiplantae</taxon>
        <taxon>Streptophyta</taxon>
        <taxon>Embryophyta</taxon>
        <taxon>Tracheophyta</taxon>
        <taxon>Spermatophyta</taxon>
        <taxon>Magnoliopsida</taxon>
        <taxon>eudicotyledons</taxon>
        <taxon>Gunneridae</taxon>
        <taxon>Pentapetalae</taxon>
        <taxon>rosids</taxon>
        <taxon>malvids</taxon>
        <taxon>Sapindales</taxon>
        <taxon>Sapindaceae</taxon>
        <taxon>Hippocastanoideae</taxon>
        <taxon>Acereae</taxon>
        <taxon>Dipteronia</taxon>
    </lineage>
</organism>
<dbReference type="Proteomes" id="UP001280121">
    <property type="component" value="Unassembled WGS sequence"/>
</dbReference>
<dbReference type="InterPro" id="IPR018289">
    <property type="entry name" value="MULE_transposase_dom"/>
</dbReference>
<keyword evidence="3" id="KW-1185">Reference proteome</keyword>
<dbReference type="AlphaFoldDB" id="A0AAD9WPQ8"/>
<gene>
    <name evidence="2" type="ORF">Ddye_025580</name>
</gene>